<name>A0ABY2GYI1_9HYPO</name>
<gene>
    <name evidence="2" type="ORF">CCMA1212_007922</name>
</gene>
<evidence type="ECO:0000256" key="1">
    <source>
        <dbReference type="SAM" id="MobiDB-lite"/>
    </source>
</evidence>
<comment type="caution">
    <text evidence="2">The sequence shown here is derived from an EMBL/GenBank/DDBJ whole genome shotgun (WGS) entry which is preliminary data.</text>
</comment>
<protein>
    <submittedName>
        <fullName evidence="2">Uncharacterized protein</fullName>
    </submittedName>
</protein>
<evidence type="ECO:0000313" key="3">
    <source>
        <dbReference type="Proteomes" id="UP001642720"/>
    </source>
</evidence>
<dbReference type="RefSeq" id="XP_073556695.1">
    <property type="nucleotide sequence ID" value="XM_073705080.1"/>
</dbReference>
<feature type="compositionally biased region" description="Polar residues" evidence="1">
    <location>
        <begin position="1053"/>
        <end position="1062"/>
    </location>
</feature>
<evidence type="ECO:0000313" key="2">
    <source>
        <dbReference type="EMBL" id="TFB00494.1"/>
    </source>
</evidence>
<feature type="region of interest" description="Disordered" evidence="1">
    <location>
        <begin position="1043"/>
        <end position="1080"/>
    </location>
</feature>
<keyword evidence="3" id="KW-1185">Reference proteome</keyword>
<reference evidence="2 3" key="1">
    <citation type="submission" date="2018-01" db="EMBL/GenBank/DDBJ databases">
        <title>Genome characterization of the sugarcane-associated fungus Trichoderma ghanense CCMA-1212 and their application in lignocelulose bioconversion.</title>
        <authorList>
            <person name="Steindorff A.S."/>
            <person name="Mendes T.D."/>
            <person name="Vilela E.S.D."/>
            <person name="Rodrigues D.S."/>
            <person name="Formighieri E.F."/>
            <person name="Melo I.S."/>
            <person name="Favaro L.C.L."/>
        </authorList>
    </citation>
    <scope>NUCLEOTIDE SEQUENCE [LARGE SCALE GENOMIC DNA]</scope>
    <source>
        <strain evidence="2 3">CCMA-1212</strain>
    </source>
</reference>
<accession>A0ABY2GYI1</accession>
<proteinExistence type="predicted"/>
<sequence length="1080" mass="114631">MVSRLALSLSDSGQDQVLGLLYAFASAQNLNGLILGLVSRHLNLAVALAADRLDLASVGSDDETDEVSRSVVGLGLRLVLQNQLLGLGDVLGRSAKDPWDLALFARLEADDLPRVNVGCGVCIVRDQWQGALDGPGRRRGLGRDALTGVVYRHLVVVAKLPEDLTAVGHDVVQIARDLKSLAVLLLDQAGDVLLSLGNVFGPSRYLDASLAVALAGDVDGDAKLRLELAFGIASASDERSVLVDWHVNHLSHLALPLGNNLLDLLDDVVHDFRPALDLDGVTIRLLLGELDRAGKSASIIRAAGSVKSWGGQVLLTACSNKGLVMFLVNLNRLDDGVVKLGSLLLENLLGLLHLGRSSLDGDLNDGSISVCRNIDSGPGQLSKLVQSGAALANQRADLLLLHSDGGSILVQRVDLVAGLIGALLGSSNNDLVRSLLAARLASLACGFAGLIVSILGRLREEDENFVPGLQAIDLAALSTNQLSVVLGINLENVRGLVSQSPTEILDVRSGLLGLGLGSLELHLAILDLDLDVESITELLDVAATLADEVVGKLLREVKGQGVSTFLLVNLLLLDKGRGLAGDRLGSSQGHDIAGLGHANGDLRLIAALLLLLDESAELLVEFGRDIQRDGDNRLLLVDETQYVLLGSLQSLPEVLQFRFRRLDAGRLVGTFSRIGALKDQKHGNVGFRRVWDNNMDTELLLDLGSDLIAQVLVEEGVDSNRLHTRRWVSVENCSDLRLRTNGILTLTGVQLPRKGAVLRDGSVDVRIVLLLQALNLLALAKVSGDVGSMGHRSSRSVAVRPRNVNVGHLHTHGEIHGSIDAGLHLGGGTNDGDHIVVFLLGEHNGTAGLPEEVFQGNTSLPNDELVSASLDGELFSLQLPLQLGDTTRNQLADPLHGLAVTGKLNMLLVFTGRSKYGWLTGGRCDGERRGRVQLISGDADLDSIGLLDLMRPGVSRAGNEGVESRRDSLHPGLDVSRSLVDDLLNFPLGSSGRNSIALDSDEDNGLVILLVNRLVRIGLGHLDLGTRPLLDRLDSSATLADDEGAGGLGNGDLNHSLQSTSVKGDAAEKRRHCTHTLEPI</sequence>
<dbReference type="EMBL" id="PPTA01000011">
    <property type="protein sequence ID" value="TFB00494.1"/>
    <property type="molecule type" value="Genomic_DNA"/>
</dbReference>
<organism evidence="2 3">
    <name type="scientific">Trichoderma ghanense</name>
    <dbReference type="NCBI Taxonomy" id="65468"/>
    <lineage>
        <taxon>Eukaryota</taxon>
        <taxon>Fungi</taxon>
        <taxon>Dikarya</taxon>
        <taxon>Ascomycota</taxon>
        <taxon>Pezizomycotina</taxon>
        <taxon>Sordariomycetes</taxon>
        <taxon>Hypocreomycetidae</taxon>
        <taxon>Hypocreales</taxon>
        <taxon>Hypocreaceae</taxon>
        <taxon>Trichoderma</taxon>
    </lineage>
</organism>
<dbReference type="Proteomes" id="UP001642720">
    <property type="component" value="Unassembled WGS sequence"/>
</dbReference>
<dbReference type="GeneID" id="300579530"/>